<organism evidence="1 2">
    <name type="scientific">Hydrogenophaga palleronii</name>
    <dbReference type="NCBI Taxonomy" id="65655"/>
    <lineage>
        <taxon>Bacteria</taxon>
        <taxon>Pseudomonadati</taxon>
        <taxon>Pseudomonadota</taxon>
        <taxon>Betaproteobacteria</taxon>
        <taxon>Burkholderiales</taxon>
        <taxon>Comamonadaceae</taxon>
        <taxon>Hydrogenophaga</taxon>
    </lineage>
</organism>
<reference evidence="1 2" key="1">
    <citation type="submission" date="2023-07" db="EMBL/GenBank/DDBJ databases">
        <title>Sorghum-associated microbial communities from plants grown in Nebraska, USA.</title>
        <authorList>
            <person name="Schachtman D."/>
        </authorList>
    </citation>
    <scope>NUCLEOTIDE SEQUENCE [LARGE SCALE GENOMIC DNA]</scope>
    <source>
        <strain evidence="1 2">4249</strain>
    </source>
</reference>
<proteinExistence type="predicted"/>
<protein>
    <submittedName>
        <fullName evidence="1">Uncharacterized protein</fullName>
    </submittedName>
</protein>
<sequence>MRSQFTVTWGEPATYRFDLDEVQPMPHELARTWLDDQFNFFGCDPIRPTGKVLTADKILCVAQAAGEERFRDMAHRAWAMAFARAASAALGKPAVTVDVKAQALAY</sequence>
<dbReference type="RefSeq" id="WP_310315531.1">
    <property type="nucleotide sequence ID" value="NZ_JAVDWU010000004.1"/>
</dbReference>
<keyword evidence="2" id="KW-1185">Reference proteome</keyword>
<evidence type="ECO:0000313" key="1">
    <source>
        <dbReference type="EMBL" id="MDR7150220.1"/>
    </source>
</evidence>
<evidence type="ECO:0000313" key="2">
    <source>
        <dbReference type="Proteomes" id="UP001265700"/>
    </source>
</evidence>
<accession>A0ABU1WLP5</accession>
<gene>
    <name evidence="1" type="ORF">J2W49_002178</name>
</gene>
<dbReference type="EMBL" id="JAVDWU010000004">
    <property type="protein sequence ID" value="MDR7150220.1"/>
    <property type="molecule type" value="Genomic_DNA"/>
</dbReference>
<dbReference type="Proteomes" id="UP001265700">
    <property type="component" value="Unassembled WGS sequence"/>
</dbReference>
<name>A0ABU1WLP5_9BURK</name>
<comment type="caution">
    <text evidence="1">The sequence shown here is derived from an EMBL/GenBank/DDBJ whole genome shotgun (WGS) entry which is preliminary data.</text>
</comment>